<evidence type="ECO:0000313" key="2">
    <source>
        <dbReference type="Proteomes" id="UP000807306"/>
    </source>
</evidence>
<dbReference type="AlphaFoldDB" id="A0A9P6E7H2"/>
<sequence>MLPIDIYHEILRESLCKNISPTALSLVCSLFHDIVQQVLYTYLRFKSRSQLILFTLTYRTNSTKIPLPPRRIGLDILGNDSHLVFADLYDLFSGCFSDPLFHGANVDESGRLLLDELSLRLNSHAFDRKLDMIYTSLSLIRFRWTGPDPPHHFSIAIVPPAIPRLFSALSRYTCLEDLELSHLAIGVDTASQLPVIPSLRRVHLGQIILLSPLMIARLILHPATSELETVTLVDAYRESIWGPRLRGIDVERAAEALTQTGAEDVKNSSLLDVEHAKTLIKTKLRCEAKTERIIGGDRVDAGILI</sequence>
<gene>
    <name evidence="1" type="ORF">CPB83DRAFT_898471</name>
</gene>
<protein>
    <recommendedName>
        <fullName evidence="3">F-box domain-containing protein</fullName>
    </recommendedName>
</protein>
<reference evidence="1" key="1">
    <citation type="submission" date="2020-11" db="EMBL/GenBank/DDBJ databases">
        <authorList>
            <consortium name="DOE Joint Genome Institute"/>
            <person name="Ahrendt S."/>
            <person name="Riley R."/>
            <person name="Andreopoulos W."/>
            <person name="Labutti K."/>
            <person name="Pangilinan J."/>
            <person name="Ruiz-Duenas F.J."/>
            <person name="Barrasa J.M."/>
            <person name="Sanchez-Garcia M."/>
            <person name="Camarero S."/>
            <person name="Miyauchi S."/>
            <person name="Serrano A."/>
            <person name="Linde D."/>
            <person name="Babiker R."/>
            <person name="Drula E."/>
            <person name="Ayuso-Fernandez I."/>
            <person name="Pacheco R."/>
            <person name="Padilla G."/>
            <person name="Ferreira P."/>
            <person name="Barriuso J."/>
            <person name="Kellner H."/>
            <person name="Castanera R."/>
            <person name="Alfaro M."/>
            <person name="Ramirez L."/>
            <person name="Pisabarro A.G."/>
            <person name="Kuo A."/>
            <person name="Tritt A."/>
            <person name="Lipzen A."/>
            <person name="He G."/>
            <person name="Yan M."/>
            <person name="Ng V."/>
            <person name="Cullen D."/>
            <person name="Martin F."/>
            <person name="Rosso M.-N."/>
            <person name="Henrissat B."/>
            <person name="Hibbett D."/>
            <person name="Martinez A.T."/>
            <person name="Grigoriev I.V."/>
        </authorList>
    </citation>
    <scope>NUCLEOTIDE SEQUENCE</scope>
    <source>
        <strain evidence="1">CBS 506.95</strain>
    </source>
</reference>
<comment type="caution">
    <text evidence="1">The sequence shown here is derived from an EMBL/GenBank/DDBJ whole genome shotgun (WGS) entry which is preliminary data.</text>
</comment>
<evidence type="ECO:0008006" key="3">
    <source>
        <dbReference type="Google" id="ProtNLM"/>
    </source>
</evidence>
<dbReference type="Proteomes" id="UP000807306">
    <property type="component" value="Unassembled WGS sequence"/>
</dbReference>
<accession>A0A9P6E7H2</accession>
<name>A0A9P6E7H2_9AGAR</name>
<dbReference type="OrthoDB" id="2587912at2759"/>
<keyword evidence="2" id="KW-1185">Reference proteome</keyword>
<proteinExistence type="predicted"/>
<evidence type="ECO:0000313" key="1">
    <source>
        <dbReference type="EMBL" id="KAF9523798.1"/>
    </source>
</evidence>
<dbReference type="EMBL" id="MU157910">
    <property type="protein sequence ID" value="KAF9523798.1"/>
    <property type="molecule type" value="Genomic_DNA"/>
</dbReference>
<organism evidence="1 2">
    <name type="scientific">Crepidotus variabilis</name>
    <dbReference type="NCBI Taxonomy" id="179855"/>
    <lineage>
        <taxon>Eukaryota</taxon>
        <taxon>Fungi</taxon>
        <taxon>Dikarya</taxon>
        <taxon>Basidiomycota</taxon>
        <taxon>Agaricomycotina</taxon>
        <taxon>Agaricomycetes</taxon>
        <taxon>Agaricomycetidae</taxon>
        <taxon>Agaricales</taxon>
        <taxon>Agaricineae</taxon>
        <taxon>Crepidotaceae</taxon>
        <taxon>Crepidotus</taxon>
    </lineage>
</organism>